<feature type="active site" description="Proton acceptor" evidence="1">
    <location>
        <position position="17"/>
    </location>
</feature>
<dbReference type="InterPro" id="IPR007235">
    <property type="entry name" value="Glyco_trans_28_C"/>
</dbReference>
<protein>
    <submittedName>
        <fullName evidence="4">UDP-2,4-diacetamido-2,4, 6-trideoxy-beta-L-altropyranose hydrolase</fullName>
        <ecNumber evidence="4">3.6.1.57</ecNumber>
    </submittedName>
</protein>
<comment type="caution">
    <text evidence="4">The sequence shown here is derived from an EMBL/GenBank/DDBJ whole genome shotgun (WGS) entry which is preliminary data.</text>
</comment>
<organism evidence="4 5">
    <name type="scientific">Pseudomonas aegrilactucae</name>
    <dbReference type="NCBI Taxonomy" id="2854028"/>
    <lineage>
        <taxon>Bacteria</taxon>
        <taxon>Pseudomonadati</taxon>
        <taxon>Pseudomonadota</taxon>
        <taxon>Gammaproteobacteria</taxon>
        <taxon>Pseudomonadales</taxon>
        <taxon>Pseudomonadaceae</taxon>
        <taxon>Pseudomonas</taxon>
    </lineage>
</organism>
<dbReference type="GO" id="GO:0016787">
    <property type="term" value="F:hydrolase activity"/>
    <property type="evidence" value="ECO:0007669"/>
    <property type="project" value="UniProtKB-KW"/>
</dbReference>
<keyword evidence="4" id="KW-0378">Hydrolase</keyword>
<name>A0A9Q2XFQ2_9PSED</name>
<dbReference type="PANTHER" id="PTHR21015:SF22">
    <property type="entry name" value="GLYCOSYLTRANSFERASE"/>
    <property type="match status" value="1"/>
</dbReference>
<dbReference type="NCBIfam" id="TIGR03590">
    <property type="entry name" value="PseG"/>
    <property type="match status" value="1"/>
</dbReference>
<dbReference type="Proteomes" id="UP001106592">
    <property type="component" value="Unassembled WGS sequence"/>
</dbReference>
<reference evidence="4" key="1">
    <citation type="journal article" date="2022" name="Int. J. Syst. Evol. Microbiol.">
        <title>Pseudomonas aegrilactucae sp. nov. and Pseudomonas morbosilactucae sp. nov., pathogens causing bacterial rot of lettuce in Japan.</title>
        <authorList>
            <person name="Sawada H."/>
            <person name="Fujikawa T."/>
            <person name="Satou M."/>
        </authorList>
    </citation>
    <scope>NUCLEOTIDE SEQUENCE</scope>
    <source>
        <strain evidence="4">MAFF 301350</strain>
    </source>
</reference>
<accession>A0A9Q2XFQ2</accession>
<reference evidence="4" key="2">
    <citation type="journal article" date="2023" name="Plant Pathol.">
        <title>Dismantling and reorganizing Pseudomonas marginalis sensu#lato.</title>
        <authorList>
            <person name="Sawada H."/>
            <person name="Fujikawa T."/>
            <person name="Satou M."/>
        </authorList>
    </citation>
    <scope>NUCLEOTIDE SEQUENCE</scope>
    <source>
        <strain evidence="4">MAFF 301350</strain>
    </source>
</reference>
<evidence type="ECO:0000313" key="4">
    <source>
        <dbReference type="EMBL" id="MBV6285958.1"/>
    </source>
</evidence>
<dbReference type="EMBL" id="JAHTBI010000008">
    <property type="protein sequence ID" value="MBV6285958.1"/>
    <property type="molecule type" value="Genomic_DNA"/>
</dbReference>
<feature type="binding site" evidence="2">
    <location>
        <position position="279"/>
    </location>
    <ligand>
        <name>substrate</name>
    </ligand>
</feature>
<dbReference type="PANTHER" id="PTHR21015">
    <property type="entry name" value="UDP-N-ACETYLGLUCOSAMINE--N-ACETYLMURAMYL-(PENTAPEPTIDE) PYROPHOSPHORYL-UNDECAPRENOL N-ACETYLGLUCOSAMINE TRANSFERASE 1"/>
    <property type="match status" value="1"/>
</dbReference>
<dbReference type="Pfam" id="PF04101">
    <property type="entry name" value="Glyco_tran_28_C"/>
    <property type="match status" value="1"/>
</dbReference>
<evidence type="ECO:0000259" key="3">
    <source>
        <dbReference type="Pfam" id="PF04101"/>
    </source>
</evidence>
<evidence type="ECO:0000256" key="1">
    <source>
        <dbReference type="PIRSR" id="PIRSR620023-1"/>
    </source>
</evidence>
<sequence>MNVVMRVDASLDIGTGHVYRCLTLADALRGQGAECHFICREHPGHLMALIAERGYPVHSLGEPAAVAAVGTLAHAQWLGCSQEQDASDCAALLPSLRADWLVVDHYGLDAQWQAALQPHYGKLLVIDDLADRAHLSDLLVDQNLGRTPQSYQGLVPSQSVLLTGPEYALLRPEFALLRSASLQRRNQLARPEQILVSMGGVDQPNATAHVLTALQDCALSQASHVRVIMGATAPWIDEVRSLLQGLRFSSEVLVNVRDMARLMAQSDLAIGAAGGSSWERCCLGLPTLLVTLADNQLPGAMALHEAKAARWLGATDSIAQRLAPAFDEVTQALGAFSQQAAGLCDGVGVERVVAHMLGKK</sequence>
<dbReference type="GO" id="GO:0016758">
    <property type="term" value="F:hexosyltransferase activity"/>
    <property type="evidence" value="ECO:0007669"/>
    <property type="project" value="InterPro"/>
</dbReference>
<keyword evidence="5" id="KW-1185">Reference proteome</keyword>
<evidence type="ECO:0000313" key="5">
    <source>
        <dbReference type="Proteomes" id="UP001106592"/>
    </source>
</evidence>
<proteinExistence type="predicted"/>
<dbReference type="EC" id="3.6.1.57" evidence="4"/>
<evidence type="ECO:0000256" key="2">
    <source>
        <dbReference type="PIRSR" id="PIRSR620023-2"/>
    </source>
</evidence>
<feature type="domain" description="Glycosyl transferase family 28 C-terminal" evidence="3">
    <location>
        <begin position="209"/>
        <end position="329"/>
    </location>
</feature>
<feature type="binding site" evidence="2">
    <location>
        <position position="171"/>
    </location>
    <ligand>
        <name>substrate</name>
    </ligand>
</feature>
<gene>
    <name evidence="4" type="primary">pseG</name>
    <name evidence="4" type="ORF">KUO17_02680</name>
</gene>
<dbReference type="InterPro" id="IPR020023">
    <property type="entry name" value="PseG"/>
</dbReference>
<dbReference type="AlphaFoldDB" id="A0A9Q2XFQ2"/>